<keyword evidence="3" id="KW-1185">Reference proteome</keyword>
<feature type="compositionally biased region" description="Basic and acidic residues" evidence="1">
    <location>
        <begin position="191"/>
        <end position="208"/>
    </location>
</feature>
<evidence type="ECO:0000313" key="3">
    <source>
        <dbReference type="Proteomes" id="UP000824998"/>
    </source>
</evidence>
<comment type="caution">
    <text evidence="2">The sequence shown here is derived from an EMBL/GenBank/DDBJ whole genome shotgun (WGS) entry which is preliminary data.</text>
</comment>
<reference evidence="2" key="1">
    <citation type="journal article" date="2021" name="IMA Fungus">
        <title>Genomic characterization of three marine fungi, including Emericellopsis atlantica sp. nov. with signatures of a generalist lifestyle and marine biomass degradation.</title>
        <authorList>
            <person name="Hagestad O.C."/>
            <person name="Hou L."/>
            <person name="Andersen J.H."/>
            <person name="Hansen E.H."/>
            <person name="Altermark B."/>
            <person name="Li C."/>
            <person name="Kuhnert E."/>
            <person name="Cox R.J."/>
            <person name="Crous P.W."/>
            <person name="Spatafora J.W."/>
            <person name="Lail K."/>
            <person name="Amirebrahimi M."/>
            <person name="Lipzen A."/>
            <person name="Pangilinan J."/>
            <person name="Andreopoulos W."/>
            <person name="Hayes R.D."/>
            <person name="Ng V."/>
            <person name="Grigoriev I.V."/>
            <person name="Jackson S.A."/>
            <person name="Sutton T.D.S."/>
            <person name="Dobson A.D.W."/>
            <person name="Rama T."/>
        </authorList>
    </citation>
    <scope>NUCLEOTIDE SEQUENCE</scope>
    <source>
        <strain evidence="2">TRa018bII</strain>
    </source>
</reference>
<proteinExistence type="predicted"/>
<feature type="compositionally biased region" description="Acidic residues" evidence="1">
    <location>
        <begin position="118"/>
        <end position="127"/>
    </location>
</feature>
<evidence type="ECO:0000313" key="2">
    <source>
        <dbReference type="EMBL" id="KAG9235204.1"/>
    </source>
</evidence>
<dbReference type="Proteomes" id="UP000824998">
    <property type="component" value="Unassembled WGS sequence"/>
</dbReference>
<dbReference type="OrthoDB" id="5422861at2759"/>
<feature type="region of interest" description="Disordered" evidence="1">
    <location>
        <begin position="85"/>
        <end position="210"/>
    </location>
</feature>
<feature type="compositionally biased region" description="Basic and acidic residues" evidence="1">
    <location>
        <begin position="108"/>
        <end position="117"/>
    </location>
</feature>
<feature type="compositionally biased region" description="Basic and acidic residues" evidence="1">
    <location>
        <begin position="299"/>
        <end position="314"/>
    </location>
</feature>
<evidence type="ECO:0000256" key="1">
    <source>
        <dbReference type="SAM" id="MobiDB-lite"/>
    </source>
</evidence>
<dbReference type="EMBL" id="MU251438">
    <property type="protein sequence ID" value="KAG9235204.1"/>
    <property type="molecule type" value="Genomic_DNA"/>
</dbReference>
<accession>A0A9P7YJU8</accession>
<name>A0A9P7YJU8_9HELO</name>
<feature type="compositionally biased region" description="Basic residues" evidence="1">
    <location>
        <begin position="329"/>
        <end position="338"/>
    </location>
</feature>
<protein>
    <submittedName>
        <fullName evidence="2">Uncharacterized protein</fullName>
    </submittedName>
</protein>
<gene>
    <name evidence="2" type="ORF">BJ875DRAFT_459610</name>
</gene>
<organism evidence="2 3">
    <name type="scientific">Amylocarpus encephaloides</name>
    <dbReference type="NCBI Taxonomy" id="45428"/>
    <lineage>
        <taxon>Eukaryota</taxon>
        <taxon>Fungi</taxon>
        <taxon>Dikarya</taxon>
        <taxon>Ascomycota</taxon>
        <taxon>Pezizomycotina</taxon>
        <taxon>Leotiomycetes</taxon>
        <taxon>Helotiales</taxon>
        <taxon>Helotiales incertae sedis</taxon>
        <taxon>Amylocarpus</taxon>
    </lineage>
</organism>
<dbReference type="AlphaFoldDB" id="A0A9P7YJU8"/>
<feature type="region of interest" description="Disordered" evidence="1">
    <location>
        <begin position="297"/>
        <end position="338"/>
    </location>
</feature>
<sequence length="338" mass="37528">MAQEAWQHVDWKDLMKQHTMILEQHVSTIGQILDALRRSMDAMGGEEKVRWENGEVGNWGDACRMLDRARDTLRSAREAAELSGMLSELEPGDEKGVGVKSMGGIKTRGVDGSHEPDEVPEDSEMEDAPPLFDDLTTPLEGSAHIKSQAMARKVQRSQSEEKPTTSKASKRPLIGESASDVLRAEAQQVFEEPRTGVKRKKSDDDASKLSKKMKAVNVAMTAHSKQSPQDSEEAIAKIIAKLKMNKKRKRSPDGLNKEVEVKKIKSRTSTELIRVEDAGSTVDFETLQAKLQAEVDLGEAARDVEAQRTNGETKRTKKRRRSSDGLGKQGKKSKKDRI</sequence>